<dbReference type="Proteomes" id="UP000674938">
    <property type="component" value="Unassembled WGS sequence"/>
</dbReference>
<dbReference type="AlphaFoldDB" id="A0A940P4U5"/>
<accession>A0A940P4U5</accession>
<dbReference type="PANTHER" id="PTHR47738">
    <property type="entry name" value="PTS SYSTEM FRUCTOSE-LIKE EIIA COMPONENT-RELATED"/>
    <property type="match status" value="1"/>
</dbReference>
<protein>
    <submittedName>
        <fullName evidence="2">PTS sugar transporter subunit IIA</fullName>
    </submittedName>
</protein>
<sequence>MIKKECLFDTSFTTKEELFKGATEFLIHNGNVSNEFEKALNIREKQFPTGLPTVPSVAIPHTDGTFVINDTILCIVNKTELVFNEMGGDEEDTVFPRVIFMLALSEGEVHLDQLQNLVTKIQEGVLIEKVLKAKNSAEFESVVNTYL</sequence>
<dbReference type="CDD" id="cd00211">
    <property type="entry name" value="PTS_IIA_fru"/>
    <property type="match status" value="1"/>
</dbReference>
<comment type="caution">
    <text evidence="2">The sequence shown here is derived from an EMBL/GenBank/DDBJ whole genome shotgun (WGS) entry which is preliminary data.</text>
</comment>
<organism evidence="2 3">
    <name type="scientific">Vagococcus allomyrinae</name>
    <dbReference type="NCBI Taxonomy" id="2794353"/>
    <lineage>
        <taxon>Bacteria</taxon>
        <taxon>Bacillati</taxon>
        <taxon>Bacillota</taxon>
        <taxon>Bacilli</taxon>
        <taxon>Lactobacillales</taxon>
        <taxon>Enterococcaceae</taxon>
        <taxon>Vagococcus</taxon>
    </lineage>
</organism>
<name>A0A940P4U5_9ENTE</name>
<dbReference type="InterPro" id="IPR002178">
    <property type="entry name" value="PTS_EIIA_type-2_dom"/>
</dbReference>
<gene>
    <name evidence="2" type="ORF">I6N95_08600</name>
</gene>
<proteinExistence type="predicted"/>
<dbReference type="SUPFAM" id="SSF55804">
    <property type="entry name" value="Phoshotransferase/anion transport protein"/>
    <property type="match status" value="1"/>
</dbReference>
<dbReference type="Pfam" id="PF00359">
    <property type="entry name" value="PTS_EIIA_2"/>
    <property type="match status" value="1"/>
</dbReference>
<dbReference type="Gene3D" id="3.40.930.10">
    <property type="entry name" value="Mannitol-specific EII, Chain A"/>
    <property type="match status" value="1"/>
</dbReference>
<dbReference type="InterPro" id="IPR016152">
    <property type="entry name" value="PTrfase/Anion_transptr"/>
</dbReference>
<keyword evidence="2" id="KW-0813">Transport</keyword>
<evidence type="ECO:0000259" key="1">
    <source>
        <dbReference type="PROSITE" id="PS51094"/>
    </source>
</evidence>
<dbReference type="PANTHER" id="PTHR47738:SF3">
    <property type="entry name" value="PHOSPHOTRANSFERASE SYSTEM MANNITOL_FRUCTOSE-SPECIFIC IIA DOMAIN CONTAINING PROTEIN"/>
    <property type="match status" value="1"/>
</dbReference>
<dbReference type="PROSITE" id="PS51094">
    <property type="entry name" value="PTS_EIIA_TYPE_2"/>
    <property type="match status" value="1"/>
</dbReference>
<evidence type="ECO:0000313" key="2">
    <source>
        <dbReference type="EMBL" id="MBP1041060.1"/>
    </source>
</evidence>
<evidence type="ECO:0000313" key="3">
    <source>
        <dbReference type="Proteomes" id="UP000674938"/>
    </source>
</evidence>
<keyword evidence="2" id="KW-0762">Sugar transport</keyword>
<keyword evidence="3" id="KW-1185">Reference proteome</keyword>
<dbReference type="EMBL" id="JAEEGA010000005">
    <property type="protein sequence ID" value="MBP1041060.1"/>
    <property type="molecule type" value="Genomic_DNA"/>
</dbReference>
<dbReference type="RefSeq" id="WP_209526704.1">
    <property type="nucleotide sequence ID" value="NZ_JAEEGA010000005.1"/>
</dbReference>
<reference evidence="2" key="1">
    <citation type="submission" date="2020-12" db="EMBL/GenBank/DDBJ databases">
        <title>Vagococcus allomyrinae sp. nov. and Enterococcus lavae sp. nov., isolated from the larvae of Allomyrina dichotoma.</title>
        <authorList>
            <person name="Lee S.D."/>
        </authorList>
    </citation>
    <scope>NUCLEOTIDE SEQUENCE</scope>
    <source>
        <strain evidence="2">BWB3-3</strain>
    </source>
</reference>
<feature type="domain" description="PTS EIIA type-2" evidence="1">
    <location>
        <begin position="1"/>
        <end position="146"/>
    </location>
</feature>
<dbReference type="InterPro" id="IPR051541">
    <property type="entry name" value="PTS_SugarTrans_NitroReg"/>
</dbReference>